<dbReference type="Proteomes" id="UP001652600">
    <property type="component" value="Chromosome 12"/>
</dbReference>
<sequence length="753" mass="85678">MLFFLNSFYRTLKRRIFELRQPQTHIKFLHFSSFLSSELRSRRRRMNRTKQIEISSSITAKESNKKDDPECGCDHSMINNPESKNKGGSKKENEDEVEESCSETVEVVVERQLILAASMGDDFQLEVTADQINSSCAATVDNQTIDSEIPLDEETKQLRITAKKISLYHAALKGDWEKAESILKADTSWSVSNYITRDNETALHIAAGAKHVEFVEKLIDIMTLDDMAIINTHGNTALCFAATSGVVRIAELMVKKNKDLPLIRGFGNATPLFMAISYQRKQMASYLFSVTDRKQLTSQDQIELLIATIHSDFYDISLEILERNPKLAIMRDTKNNNETALHVLARKPSAISSKSEISIWKKPINSWTKGIIYGKEVMKTLAHQLVKSLWGHVLRELPEKKMLKFIKYPTILLHDAARAGNVEFLILLIQSYPNIAWEDDDDGKNVFHVAVENRLENVFSLIHEISGLKDFSAKYRTTGKEKYNMLHLAAKLAAPNHLNRVSGAALQMQRELLWFKEVEKIVLPSQRGAKCEVDSLTKLTPCELFTREHKDLRKEGEEWMKNTANSCMLVSTLIATVVFAAAFTVPGGNDGNSGTPIFQHEFWFTIFVISDAFALVSSSTSILMFLSILTSRYAEGDFLHSLPSKLLVGIASLFISIVCMVIAFSATFFMLYNKENIWIPATVTAIAIVPISCFFALHFGLWIDTFHNTYLSRLLFRPHQQKLFSSSASHAVDLFRELKKRRSERKYYRWDQY</sequence>
<keyword evidence="4" id="KW-1185">Reference proteome</keyword>
<feature type="transmembrane region" description="Helical" evidence="2">
    <location>
        <begin position="646"/>
        <end position="671"/>
    </location>
</feature>
<feature type="compositionally biased region" description="Basic and acidic residues" evidence="1">
    <location>
        <begin position="83"/>
        <end position="93"/>
    </location>
</feature>
<keyword evidence="2" id="KW-0472">Membrane</keyword>
<organism evidence="4 5">
    <name type="scientific">Cucumis melo</name>
    <name type="common">Muskmelon</name>
    <dbReference type="NCBI Taxonomy" id="3656"/>
    <lineage>
        <taxon>Eukaryota</taxon>
        <taxon>Viridiplantae</taxon>
        <taxon>Streptophyta</taxon>
        <taxon>Embryophyta</taxon>
        <taxon>Tracheophyta</taxon>
        <taxon>Spermatophyta</taxon>
        <taxon>Magnoliopsida</taxon>
        <taxon>eudicotyledons</taxon>
        <taxon>Gunneridae</taxon>
        <taxon>Pentapetalae</taxon>
        <taxon>rosids</taxon>
        <taxon>fabids</taxon>
        <taxon>Cucurbitales</taxon>
        <taxon>Cucurbitaceae</taxon>
        <taxon>Benincaseae</taxon>
        <taxon>Cucumis</taxon>
    </lineage>
</organism>
<evidence type="ECO:0000313" key="5">
    <source>
        <dbReference type="RefSeq" id="XP_008440580.2"/>
    </source>
</evidence>
<feature type="region of interest" description="Disordered" evidence="1">
    <location>
        <begin position="45"/>
        <end position="101"/>
    </location>
</feature>
<feature type="transmembrane region" description="Helical" evidence="2">
    <location>
        <begin position="677"/>
        <end position="703"/>
    </location>
</feature>
<evidence type="ECO:0000313" key="4">
    <source>
        <dbReference type="Proteomes" id="UP001652600"/>
    </source>
</evidence>
<dbReference type="InterPro" id="IPR026961">
    <property type="entry name" value="PGG_dom"/>
</dbReference>
<evidence type="ECO:0000256" key="2">
    <source>
        <dbReference type="SAM" id="Phobius"/>
    </source>
</evidence>
<keyword evidence="2" id="KW-1133">Transmembrane helix</keyword>
<keyword evidence="2" id="KW-0812">Transmembrane</keyword>
<dbReference type="SUPFAM" id="SSF140860">
    <property type="entry name" value="Pseudo ankyrin repeat-like"/>
    <property type="match status" value="1"/>
</dbReference>
<evidence type="ECO:0000256" key="1">
    <source>
        <dbReference type="SAM" id="MobiDB-lite"/>
    </source>
</evidence>
<dbReference type="SUPFAM" id="SSF48403">
    <property type="entry name" value="Ankyrin repeat"/>
    <property type="match status" value="1"/>
</dbReference>
<dbReference type="GO" id="GO:0016020">
    <property type="term" value="C:membrane"/>
    <property type="evidence" value="ECO:0007669"/>
    <property type="project" value="TreeGrafter"/>
</dbReference>
<evidence type="ECO:0000259" key="3">
    <source>
        <dbReference type="Pfam" id="PF13962"/>
    </source>
</evidence>
<gene>
    <name evidence="5" type="primary">LOC103484946</name>
</gene>
<feature type="compositionally biased region" description="Basic and acidic residues" evidence="1">
    <location>
        <begin position="62"/>
        <end position="73"/>
    </location>
</feature>
<feature type="domain" description="PGG" evidence="3">
    <location>
        <begin position="557"/>
        <end position="670"/>
    </location>
</feature>
<dbReference type="PANTHER" id="PTHR24177:SF292">
    <property type="entry name" value="ANKYRIN REPEAT FAMILY PROTEIN-RELATED"/>
    <property type="match status" value="1"/>
</dbReference>
<dbReference type="InterPro" id="IPR002110">
    <property type="entry name" value="Ankyrin_rpt"/>
</dbReference>
<dbReference type="PANTHER" id="PTHR24177">
    <property type="entry name" value="CASKIN"/>
    <property type="match status" value="1"/>
</dbReference>
<dbReference type="GeneID" id="103484946"/>
<dbReference type="InterPro" id="IPR036770">
    <property type="entry name" value="Ankyrin_rpt-contain_sf"/>
</dbReference>
<dbReference type="Gene3D" id="1.25.40.20">
    <property type="entry name" value="Ankyrin repeat-containing domain"/>
    <property type="match status" value="1"/>
</dbReference>
<feature type="compositionally biased region" description="Polar residues" evidence="1">
    <location>
        <begin position="52"/>
        <end position="61"/>
    </location>
</feature>
<dbReference type="Pfam" id="PF13962">
    <property type="entry name" value="PGG"/>
    <property type="match status" value="1"/>
</dbReference>
<dbReference type="RefSeq" id="XP_008440580.2">
    <property type="nucleotide sequence ID" value="XM_008442358.3"/>
</dbReference>
<reference evidence="5" key="1">
    <citation type="submission" date="2025-08" db="UniProtKB">
        <authorList>
            <consortium name="RefSeq"/>
        </authorList>
    </citation>
    <scope>IDENTIFICATION</scope>
    <source>
        <tissue evidence="5">Stem</tissue>
    </source>
</reference>
<name>A0A1S3B1H2_CUCME</name>
<feature type="transmembrane region" description="Helical" evidence="2">
    <location>
        <begin position="563"/>
        <end position="583"/>
    </location>
</feature>
<dbReference type="Pfam" id="PF12796">
    <property type="entry name" value="Ank_2"/>
    <property type="match status" value="1"/>
</dbReference>
<feature type="transmembrane region" description="Helical" evidence="2">
    <location>
        <begin position="603"/>
        <end position="626"/>
    </location>
</feature>
<dbReference type="AlphaFoldDB" id="A0A1S3B1H2"/>
<proteinExistence type="predicted"/>
<accession>A0A1S3B1H2</accession>
<protein>
    <submittedName>
        <fullName evidence="5">Ankyrin repeat-containing protein At5g02620-like isoform X2</fullName>
    </submittedName>
</protein>
<dbReference type="SMART" id="SM00248">
    <property type="entry name" value="ANK"/>
    <property type="match status" value="5"/>
</dbReference>